<dbReference type="AlphaFoldDB" id="A0A392S259"/>
<evidence type="ECO:0000313" key="2">
    <source>
        <dbReference type="EMBL" id="MCI42981.1"/>
    </source>
</evidence>
<evidence type="ECO:0000256" key="1">
    <source>
        <dbReference type="SAM" id="MobiDB-lite"/>
    </source>
</evidence>
<name>A0A392S259_9FABA</name>
<feature type="region of interest" description="Disordered" evidence="1">
    <location>
        <begin position="20"/>
        <end position="48"/>
    </location>
</feature>
<organism evidence="2 3">
    <name type="scientific">Trifolium medium</name>
    <dbReference type="NCBI Taxonomy" id="97028"/>
    <lineage>
        <taxon>Eukaryota</taxon>
        <taxon>Viridiplantae</taxon>
        <taxon>Streptophyta</taxon>
        <taxon>Embryophyta</taxon>
        <taxon>Tracheophyta</taxon>
        <taxon>Spermatophyta</taxon>
        <taxon>Magnoliopsida</taxon>
        <taxon>eudicotyledons</taxon>
        <taxon>Gunneridae</taxon>
        <taxon>Pentapetalae</taxon>
        <taxon>rosids</taxon>
        <taxon>fabids</taxon>
        <taxon>Fabales</taxon>
        <taxon>Fabaceae</taxon>
        <taxon>Papilionoideae</taxon>
        <taxon>50 kb inversion clade</taxon>
        <taxon>NPAAA clade</taxon>
        <taxon>Hologalegina</taxon>
        <taxon>IRL clade</taxon>
        <taxon>Trifolieae</taxon>
        <taxon>Trifolium</taxon>
    </lineage>
</organism>
<dbReference type="Proteomes" id="UP000265520">
    <property type="component" value="Unassembled WGS sequence"/>
</dbReference>
<sequence length="68" mass="7724">MNNVSSAYWRCEMETSPSFTTKGLKNLNSTALDMRDPSPSATNKNKKEPKDRIALIPYLYTLLVLDSR</sequence>
<accession>A0A392S259</accession>
<keyword evidence="3" id="KW-1185">Reference proteome</keyword>
<proteinExistence type="predicted"/>
<comment type="caution">
    <text evidence="2">The sequence shown here is derived from an EMBL/GenBank/DDBJ whole genome shotgun (WGS) entry which is preliminary data.</text>
</comment>
<dbReference type="EMBL" id="LXQA010311626">
    <property type="protein sequence ID" value="MCI42981.1"/>
    <property type="molecule type" value="Genomic_DNA"/>
</dbReference>
<evidence type="ECO:0000313" key="3">
    <source>
        <dbReference type="Proteomes" id="UP000265520"/>
    </source>
</evidence>
<reference evidence="2 3" key="1">
    <citation type="journal article" date="2018" name="Front. Plant Sci.">
        <title>Red Clover (Trifolium pratense) and Zigzag Clover (T. medium) - A Picture of Genomic Similarities and Differences.</title>
        <authorList>
            <person name="Dluhosova J."/>
            <person name="Istvanek J."/>
            <person name="Nedelnik J."/>
            <person name="Repkova J."/>
        </authorList>
    </citation>
    <scope>NUCLEOTIDE SEQUENCE [LARGE SCALE GENOMIC DNA]</scope>
    <source>
        <strain evidence="3">cv. 10/8</strain>
        <tissue evidence="2">Leaf</tissue>
    </source>
</reference>
<feature type="compositionally biased region" description="Polar residues" evidence="1">
    <location>
        <begin position="20"/>
        <end position="31"/>
    </location>
</feature>
<protein>
    <submittedName>
        <fullName evidence="2">Uncharacterized protein</fullName>
    </submittedName>
</protein>